<proteinExistence type="predicted"/>
<comment type="caution">
    <text evidence="2">The sequence shown here is derived from an EMBL/GenBank/DDBJ whole genome shotgun (WGS) entry which is preliminary data.</text>
</comment>
<reference evidence="2" key="1">
    <citation type="journal article" date="2022" name="bioRxiv">
        <title>Sequencing and chromosome-scale assembly of the giantPleurodeles waltlgenome.</title>
        <authorList>
            <person name="Brown T."/>
            <person name="Elewa A."/>
            <person name="Iarovenko S."/>
            <person name="Subramanian E."/>
            <person name="Araus A.J."/>
            <person name="Petzold A."/>
            <person name="Susuki M."/>
            <person name="Suzuki K.-i.T."/>
            <person name="Hayashi T."/>
            <person name="Toyoda A."/>
            <person name="Oliveira C."/>
            <person name="Osipova E."/>
            <person name="Leigh N.D."/>
            <person name="Simon A."/>
            <person name="Yun M.H."/>
        </authorList>
    </citation>
    <scope>NUCLEOTIDE SEQUENCE</scope>
    <source>
        <strain evidence="2">20211129_DDA</strain>
        <tissue evidence="2">Liver</tissue>
    </source>
</reference>
<accession>A0AAV7TSF1</accession>
<keyword evidence="3" id="KW-1185">Reference proteome</keyword>
<gene>
    <name evidence="2" type="ORF">NDU88_004761</name>
</gene>
<evidence type="ECO:0000313" key="2">
    <source>
        <dbReference type="EMBL" id="KAJ1179527.1"/>
    </source>
</evidence>
<feature type="region of interest" description="Disordered" evidence="1">
    <location>
        <begin position="1"/>
        <end position="26"/>
    </location>
</feature>
<evidence type="ECO:0000256" key="1">
    <source>
        <dbReference type="SAM" id="MobiDB-lite"/>
    </source>
</evidence>
<dbReference type="EMBL" id="JANPWB010000006">
    <property type="protein sequence ID" value="KAJ1179527.1"/>
    <property type="molecule type" value="Genomic_DNA"/>
</dbReference>
<feature type="region of interest" description="Disordered" evidence="1">
    <location>
        <begin position="88"/>
        <end position="141"/>
    </location>
</feature>
<evidence type="ECO:0000313" key="3">
    <source>
        <dbReference type="Proteomes" id="UP001066276"/>
    </source>
</evidence>
<protein>
    <submittedName>
        <fullName evidence="2">Uncharacterized protein</fullName>
    </submittedName>
</protein>
<dbReference type="Proteomes" id="UP001066276">
    <property type="component" value="Chromosome 3_2"/>
</dbReference>
<dbReference type="AlphaFoldDB" id="A0AAV7TSF1"/>
<organism evidence="2 3">
    <name type="scientific">Pleurodeles waltl</name>
    <name type="common">Iberian ribbed newt</name>
    <dbReference type="NCBI Taxonomy" id="8319"/>
    <lineage>
        <taxon>Eukaryota</taxon>
        <taxon>Metazoa</taxon>
        <taxon>Chordata</taxon>
        <taxon>Craniata</taxon>
        <taxon>Vertebrata</taxon>
        <taxon>Euteleostomi</taxon>
        <taxon>Amphibia</taxon>
        <taxon>Batrachia</taxon>
        <taxon>Caudata</taxon>
        <taxon>Salamandroidea</taxon>
        <taxon>Salamandridae</taxon>
        <taxon>Pleurodelinae</taxon>
        <taxon>Pleurodeles</taxon>
    </lineage>
</organism>
<sequence length="149" mass="16600">MVTSPGLTPSVLAKGRGKSTLLTRPKAPREYTGVRWQLQCHLADICCHNNRSHLRSRNTLPGSYAKAGVEERSQCALKKQLLVPTQDKTRQLCPREALQQETVNPSRVPQEAKGIPAKAEKPKKAPPQQRKRSKPHVGYEDNMCCACHP</sequence>
<name>A0AAV7TSF1_PLEWA</name>